<gene>
    <name evidence="2" type="ORF">T190115A13A_150083</name>
</gene>
<dbReference type="Pfam" id="PF00535">
    <property type="entry name" value="Glycos_transf_2"/>
    <property type="match status" value="1"/>
</dbReference>
<protein>
    <submittedName>
        <fullName evidence="2">Teichuronic acid biosynthesis glycosyltransferase TuaG</fullName>
        <ecNumber evidence="2">2.4.-.-</ecNumber>
    </submittedName>
</protein>
<dbReference type="EMBL" id="CAXJRC010000006">
    <property type="protein sequence ID" value="CAL2105452.1"/>
    <property type="molecule type" value="Genomic_DNA"/>
</dbReference>
<comment type="caution">
    <text evidence="2">The sequence shown here is derived from an EMBL/GenBank/DDBJ whole genome shotgun (WGS) entry which is preliminary data.</text>
</comment>
<evidence type="ECO:0000313" key="2">
    <source>
        <dbReference type="EMBL" id="CAL2105452.1"/>
    </source>
</evidence>
<reference evidence="2 3" key="1">
    <citation type="submission" date="2024-05" db="EMBL/GenBank/DDBJ databases">
        <authorList>
            <person name="Duchaud E."/>
        </authorList>
    </citation>
    <scope>NUCLEOTIDE SEQUENCE [LARGE SCALE GENOMIC DNA]</scope>
    <source>
        <strain evidence="2">Ena-SAMPLE-TAB-13-05-2024-13:56:06:370-140305</strain>
    </source>
</reference>
<dbReference type="RefSeq" id="WP_348702166.1">
    <property type="nucleotide sequence ID" value="NZ_CAXIYA010000002.1"/>
</dbReference>
<name>A0ABP1F8A9_9FLAO</name>
<organism evidence="2 3">
    <name type="scientific">Tenacibaculum vairaonense</name>
    <dbReference type="NCBI Taxonomy" id="3137860"/>
    <lineage>
        <taxon>Bacteria</taxon>
        <taxon>Pseudomonadati</taxon>
        <taxon>Bacteroidota</taxon>
        <taxon>Flavobacteriia</taxon>
        <taxon>Flavobacteriales</taxon>
        <taxon>Flavobacteriaceae</taxon>
        <taxon>Tenacibaculum</taxon>
    </lineage>
</organism>
<dbReference type="SUPFAM" id="SSF53448">
    <property type="entry name" value="Nucleotide-diphospho-sugar transferases"/>
    <property type="match status" value="1"/>
</dbReference>
<dbReference type="InterPro" id="IPR029044">
    <property type="entry name" value="Nucleotide-diphossugar_trans"/>
</dbReference>
<feature type="domain" description="Glycosyltransferase 2-like" evidence="1">
    <location>
        <begin position="8"/>
        <end position="150"/>
    </location>
</feature>
<keyword evidence="3" id="KW-1185">Reference proteome</keyword>
<accession>A0ABP1F8A9</accession>
<dbReference type="Proteomes" id="UP001497602">
    <property type="component" value="Unassembled WGS sequence"/>
</dbReference>
<keyword evidence="2" id="KW-0328">Glycosyltransferase</keyword>
<sequence length="273" mass="32003">METNPKVSVLIPHYNGAEYIEETIKSVINQTYSDFIELIVVDDCSPNKESLKFLKFLKTKYEFTLLEHEENSGAARAFHTGAKHASGDLIAFLGQDDLFKLDKIEKQVNYLEKNSLCVACYSGFELYEERLETYSPFITTETINAIKEKTIFPSLYIKNNFCFTLQGLLVKKEIVSQFFLPIWNKLLLDDWPIHIKLFNEKNEQIGFLDEVLFTYRVHDSNLSKQKIRTFAMVSDVIANMCPQKYQEEAMKYHIKHLGLNQKEKKFKNFFKWK</sequence>
<dbReference type="EC" id="2.4.-.-" evidence="2"/>
<dbReference type="Gene3D" id="3.90.550.10">
    <property type="entry name" value="Spore Coat Polysaccharide Biosynthesis Protein SpsA, Chain A"/>
    <property type="match status" value="1"/>
</dbReference>
<dbReference type="GO" id="GO:0016757">
    <property type="term" value="F:glycosyltransferase activity"/>
    <property type="evidence" value="ECO:0007669"/>
    <property type="project" value="UniProtKB-KW"/>
</dbReference>
<evidence type="ECO:0000313" key="3">
    <source>
        <dbReference type="Proteomes" id="UP001497602"/>
    </source>
</evidence>
<dbReference type="InterPro" id="IPR001173">
    <property type="entry name" value="Glyco_trans_2-like"/>
</dbReference>
<proteinExistence type="predicted"/>
<keyword evidence="2" id="KW-0808">Transferase</keyword>
<dbReference type="PANTHER" id="PTHR22916">
    <property type="entry name" value="GLYCOSYLTRANSFERASE"/>
    <property type="match status" value="1"/>
</dbReference>
<dbReference type="PANTHER" id="PTHR22916:SF3">
    <property type="entry name" value="UDP-GLCNAC:BETAGAL BETA-1,3-N-ACETYLGLUCOSAMINYLTRANSFERASE-LIKE PROTEIN 1"/>
    <property type="match status" value="1"/>
</dbReference>
<evidence type="ECO:0000259" key="1">
    <source>
        <dbReference type="Pfam" id="PF00535"/>
    </source>
</evidence>